<evidence type="ECO:0000313" key="1">
    <source>
        <dbReference type="EMBL" id="PJJ75002.1"/>
    </source>
</evidence>
<gene>
    <name evidence="1" type="ORF">BXY57_0569</name>
</gene>
<keyword evidence="2" id="KW-1185">Reference proteome</keyword>
<protein>
    <submittedName>
        <fullName evidence="1">Uncharacterized protein</fullName>
    </submittedName>
</protein>
<name>A0A2M9CSU4_9BACT</name>
<organism evidence="1 2">
    <name type="scientific">Thermoflavifilum aggregans</name>
    <dbReference type="NCBI Taxonomy" id="454188"/>
    <lineage>
        <taxon>Bacteria</taxon>
        <taxon>Pseudomonadati</taxon>
        <taxon>Bacteroidota</taxon>
        <taxon>Chitinophagia</taxon>
        <taxon>Chitinophagales</taxon>
        <taxon>Chitinophagaceae</taxon>
        <taxon>Thermoflavifilum</taxon>
    </lineage>
</organism>
<dbReference type="AlphaFoldDB" id="A0A2M9CSU4"/>
<reference evidence="1 2" key="1">
    <citation type="submission" date="2017-11" db="EMBL/GenBank/DDBJ databases">
        <title>Genomic Encyclopedia of Archaeal and Bacterial Type Strains, Phase II (KMG-II): From Individual Species to Whole Genera.</title>
        <authorList>
            <person name="Goeker M."/>
        </authorList>
    </citation>
    <scope>NUCLEOTIDE SEQUENCE [LARGE SCALE GENOMIC DNA]</scope>
    <source>
        <strain evidence="1 2">DSM 27268</strain>
    </source>
</reference>
<accession>A0A2M9CSU4</accession>
<evidence type="ECO:0000313" key="2">
    <source>
        <dbReference type="Proteomes" id="UP000230000"/>
    </source>
</evidence>
<dbReference type="EMBL" id="PGFG01000001">
    <property type="protein sequence ID" value="PJJ75002.1"/>
    <property type="molecule type" value="Genomic_DNA"/>
</dbReference>
<proteinExistence type="predicted"/>
<dbReference type="Proteomes" id="UP000230000">
    <property type="component" value="Unassembled WGS sequence"/>
</dbReference>
<sequence>MQKSQLSWITGFIWSIADDVLRDLYARGRYLNVV</sequence>
<comment type="caution">
    <text evidence="1">The sequence shown here is derived from an EMBL/GenBank/DDBJ whole genome shotgun (WGS) entry which is preliminary data.</text>
</comment>